<sequence>MSQKRPAPHSTSPPLWRSPRSSWPNSPATHRSNLRGGGDPSSEDGSQESSSVRSYGEWPQPVQRSLGVHSILNPPTSQPSSGGAAAPSMGNSPMGGLGRMSHTTTHYGTSPAQRPLLFQGHGVPIQQEISRPSGEALAATGTKPAMGSPNSIQPLSALGGPRRYLTPRSPRVSAISQGPPPGPGNVQPQLYPMSSLTGQGRPARDSVSGSPPDHSVQPFQRPTAALGSGNQMAGNISRSNTPSRSMSQHMLGQAHPSMQDSSRPPELMDRSHRPHGLPPSPYATSVPPTGRGFPTLASPDSRWSPLSAGQQGGRGSSMPEEQSTLVFATPGGEPVTFTIDKTNGSRQADEKRQRNAGASARFRQRKKDKDMQKEAAIEKLQAHNRDLERQIQELKLERERYRADRDRLRDVVYRTPNISELAYQGPPSPSARPAEPFASRSMLETGPPHQQQSLVSATYGEMDASTGERAPRRRRTNSRTEYDSTPYSNPLPPPSYSLPTSQPGTPLAGSRLERLPPLRLDRGPGVPTTSGPTSNPSVQGYSPIKREHYETGWAARPTGPFP</sequence>
<feature type="region of interest" description="Disordered" evidence="1">
    <location>
        <begin position="418"/>
        <end position="562"/>
    </location>
</feature>
<dbReference type="KEGG" id="pfy:PFICI_05333"/>
<reference evidence="4" key="1">
    <citation type="journal article" date="2015" name="BMC Genomics">
        <title>Genomic and transcriptomic analysis of the endophytic fungus Pestalotiopsis fici reveals its lifestyle and high potential for synthesis of natural products.</title>
        <authorList>
            <person name="Wang X."/>
            <person name="Zhang X."/>
            <person name="Liu L."/>
            <person name="Xiang M."/>
            <person name="Wang W."/>
            <person name="Sun X."/>
            <person name="Che Y."/>
            <person name="Guo L."/>
            <person name="Liu G."/>
            <person name="Guo L."/>
            <person name="Wang C."/>
            <person name="Yin W.B."/>
            <person name="Stadler M."/>
            <person name="Zhang X."/>
            <person name="Liu X."/>
        </authorList>
    </citation>
    <scope>NUCLEOTIDE SEQUENCE [LARGE SCALE GENOMIC DNA]</scope>
    <source>
        <strain evidence="4">W106-1 / CGMCC3.15140</strain>
    </source>
</reference>
<dbReference type="HOGENOM" id="CLU_035736_1_0_1"/>
<dbReference type="InParanoid" id="W3XDG3"/>
<proteinExistence type="predicted"/>
<feature type="compositionally biased region" description="Polar residues" evidence="1">
    <location>
        <begin position="101"/>
        <end position="112"/>
    </location>
</feature>
<dbReference type="CDD" id="cd14705">
    <property type="entry name" value="bZIP_Zip1"/>
    <property type="match status" value="1"/>
</dbReference>
<dbReference type="AlphaFoldDB" id="W3XDG3"/>
<feature type="region of interest" description="Disordered" evidence="1">
    <location>
        <begin position="1"/>
        <end position="373"/>
    </location>
</feature>
<feature type="compositionally biased region" description="Polar residues" evidence="1">
    <location>
        <begin position="528"/>
        <end position="540"/>
    </location>
</feature>
<dbReference type="GO" id="GO:0003700">
    <property type="term" value="F:DNA-binding transcription factor activity"/>
    <property type="evidence" value="ECO:0007669"/>
    <property type="project" value="InterPro"/>
</dbReference>
<gene>
    <name evidence="3" type="ORF">PFICI_05333</name>
</gene>
<feature type="compositionally biased region" description="Polar residues" evidence="1">
    <location>
        <begin position="228"/>
        <end position="262"/>
    </location>
</feature>
<feature type="domain" description="BZIP" evidence="2">
    <location>
        <begin position="345"/>
        <end position="408"/>
    </location>
</feature>
<feature type="compositionally biased region" description="Low complexity" evidence="1">
    <location>
        <begin position="12"/>
        <end position="27"/>
    </location>
</feature>
<dbReference type="GeneID" id="19270346"/>
<evidence type="ECO:0000313" key="4">
    <source>
        <dbReference type="Proteomes" id="UP000030651"/>
    </source>
</evidence>
<accession>W3XDG3</accession>
<dbReference type="OrthoDB" id="2247093at2759"/>
<dbReference type="InterPro" id="IPR046347">
    <property type="entry name" value="bZIP_sf"/>
</dbReference>
<evidence type="ECO:0000256" key="1">
    <source>
        <dbReference type="SAM" id="MobiDB-lite"/>
    </source>
</evidence>
<dbReference type="SUPFAM" id="SSF57959">
    <property type="entry name" value="Leucine zipper domain"/>
    <property type="match status" value="1"/>
</dbReference>
<dbReference type="EMBL" id="KI912111">
    <property type="protein sequence ID" value="ETS83457.1"/>
    <property type="molecule type" value="Genomic_DNA"/>
</dbReference>
<name>W3XDG3_PESFW</name>
<evidence type="ECO:0000259" key="2">
    <source>
        <dbReference type="PROSITE" id="PS50217"/>
    </source>
</evidence>
<feature type="compositionally biased region" description="Basic and acidic residues" evidence="1">
    <location>
        <begin position="511"/>
        <end position="522"/>
    </location>
</feature>
<evidence type="ECO:0000313" key="3">
    <source>
        <dbReference type="EMBL" id="ETS83457.1"/>
    </source>
</evidence>
<dbReference type="eggNOG" id="ENOG502S3WG">
    <property type="taxonomic scope" value="Eukaryota"/>
</dbReference>
<feature type="compositionally biased region" description="Low complexity" evidence="1">
    <location>
        <begin position="74"/>
        <end position="92"/>
    </location>
</feature>
<dbReference type="InterPro" id="IPR004827">
    <property type="entry name" value="bZIP"/>
</dbReference>
<dbReference type="Gene3D" id="1.20.5.170">
    <property type="match status" value="1"/>
</dbReference>
<dbReference type="Proteomes" id="UP000030651">
    <property type="component" value="Unassembled WGS sequence"/>
</dbReference>
<organism evidence="3 4">
    <name type="scientific">Pestalotiopsis fici (strain W106-1 / CGMCC3.15140)</name>
    <dbReference type="NCBI Taxonomy" id="1229662"/>
    <lineage>
        <taxon>Eukaryota</taxon>
        <taxon>Fungi</taxon>
        <taxon>Dikarya</taxon>
        <taxon>Ascomycota</taxon>
        <taxon>Pezizomycotina</taxon>
        <taxon>Sordariomycetes</taxon>
        <taxon>Xylariomycetidae</taxon>
        <taxon>Amphisphaeriales</taxon>
        <taxon>Sporocadaceae</taxon>
        <taxon>Pestalotiopsis</taxon>
    </lineage>
</organism>
<dbReference type="OMA" id="PQSWHPY"/>
<dbReference type="RefSeq" id="XP_007832105.1">
    <property type="nucleotide sequence ID" value="XM_007833914.1"/>
</dbReference>
<protein>
    <recommendedName>
        <fullName evidence="2">BZIP domain-containing protein</fullName>
    </recommendedName>
</protein>
<keyword evidence="4" id="KW-1185">Reference proteome</keyword>
<dbReference type="PROSITE" id="PS00036">
    <property type="entry name" value="BZIP_BASIC"/>
    <property type="match status" value="1"/>
</dbReference>
<dbReference type="PROSITE" id="PS50217">
    <property type="entry name" value="BZIP"/>
    <property type="match status" value="1"/>
</dbReference>